<dbReference type="EMBL" id="CM046118">
    <property type="protein sequence ID" value="KAI8438380.1"/>
    <property type="molecule type" value="Genomic_DNA"/>
</dbReference>
<sequence>MFLIRIGPAWKRRPKPFHSKRRAVPSSGHDTADTGIQPEVAGPPCLPCGIDNVTLRRPLIVGDSTFEYRPTSWPGMLLNSQDKKIRYQLINYERPRRLRRLRAVLRALLRAVSQAVLRGRRLTRHRIQSSSTYPVTATWRVD</sequence>
<accession>A0ACC0KQ29</accession>
<proteinExistence type="predicted"/>
<comment type="caution">
    <text evidence="1">The sequence shown here is derived from an EMBL/GenBank/DDBJ whole genome shotgun (WGS) entry which is preliminary data.</text>
</comment>
<evidence type="ECO:0000313" key="2">
    <source>
        <dbReference type="Proteomes" id="UP001064048"/>
    </source>
</evidence>
<organism evidence="1 2">
    <name type="scientific">Choristoneura fumiferana</name>
    <name type="common">Spruce budworm moth</name>
    <name type="synonym">Archips fumiferana</name>
    <dbReference type="NCBI Taxonomy" id="7141"/>
    <lineage>
        <taxon>Eukaryota</taxon>
        <taxon>Metazoa</taxon>
        <taxon>Ecdysozoa</taxon>
        <taxon>Arthropoda</taxon>
        <taxon>Hexapoda</taxon>
        <taxon>Insecta</taxon>
        <taxon>Pterygota</taxon>
        <taxon>Neoptera</taxon>
        <taxon>Endopterygota</taxon>
        <taxon>Lepidoptera</taxon>
        <taxon>Glossata</taxon>
        <taxon>Ditrysia</taxon>
        <taxon>Tortricoidea</taxon>
        <taxon>Tortricidae</taxon>
        <taxon>Tortricinae</taxon>
        <taxon>Choristoneura</taxon>
    </lineage>
</organism>
<reference evidence="1 2" key="1">
    <citation type="journal article" date="2022" name="Genome Biol. Evol.">
        <title>The Spruce Budworm Genome: Reconstructing the Evolutionary History of Antifreeze Proteins.</title>
        <authorList>
            <person name="Beliveau C."/>
            <person name="Gagne P."/>
            <person name="Picq S."/>
            <person name="Vernygora O."/>
            <person name="Keeling C.I."/>
            <person name="Pinkney K."/>
            <person name="Doucet D."/>
            <person name="Wen F."/>
            <person name="Johnston J.S."/>
            <person name="Maaroufi H."/>
            <person name="Boyle B."/>
            <person name="Laroche J."/>
            <person name="Dewar K."/>
            <person name="Juretic N."/>
            <person name="Blackburn G."/>
            <person name="Nisole A."/>
            <person name="Brunet B."/>
            <person name="Brandao M."/>
            <person name="Lumley L."/>
            <person name="Duan J."/>
            <person name="Quan G."/>
            <person name="Lucarotti C.J."/>
            <person name="Roe A.D."/>
            <person name="Sperling F.A.H."/>
            <person name="Levesque R.C."/>
            <person name="Cusson M."/>
        </authorList>
    </citation>
    <scope>NUCLEOTIDE SEQUENCE [LARGE SCALE GENOMIC DNA]</scope>
    <source>
        <strain evidence="1">Glfc:IPQL:Cfum</strain>
    </source>
</reference>
<dbReference type="Proteomes" id="UP001064048">
    <property type="component" value="Chromosome 18"/>
</dbReference>
<keyword evidence="2" id="KW-1185">Reference proteome</keyword>
<protein>
    <submittedName>
        <fullName evidence="1">Uncharacterized protein</fullName>
    </submittedName>
</protein>
<evidence type="ECO:0000313" key="1">
    <source>
        <dbReference type="EMBL" id="KAI8438380.1"/>
    </source>
</evidence>
<gene>
    <name evidence="1" type="ORF">MSG28_010930</name>
</gene>
<name>A0ACC0KQ29_CHOFU</name>